<dbReference type="PROSITE" id="PS51724">
    <property type="entry name" value="SPOR"/>
    <property type="match status" value="1"/>
</dbReference>
<dbReference type="GO" id="GO:0030428">
    <property type="term" value="C:cell septum"/>
    <property type="evidence" value="ECO:0007669"/>
    <property type="project" value="TreeGrafter"/>
</dbReference>
<dbReference type="GO" id="GO:0042834">
    <property type="term" value="F:peptidoglycan binding"/>
    <property type="evidence" value="ECO:0007669"/>
    <property type="project" value="InterPro"/>
</dbReference>
<organism evidence="4 5">
    <name type="scientific">Fluviibacter phosphoraccumulans</name>
    <dbReference type="NCBI Taxonomy" id="1751046"/>
    <lineage>
        <taxon>Bacteria</taxon>
        <taxon>Pseudomonadati</taxon>
        <taxon>Pseudomonadota</taxon>
        <taxon>Betaproteobacteria</taxon>
        <taxon>Rhodocyclales</taxon>
        <taxon>Fluviibacteraceae</taxon>
        <taxon>Fluviibacter</taxon>
    </lineage>
</organism>
<dbReference type="PANTHER" id="PTHR38687:SF1">
    <property type="entry name" value="CELL DIVISION PROTEIN DEDD"/>
    <property type="match status" value="1"/>
</dbReference>
<evidence type="ECO:0000256" key="2">
    <source>
        <dbReference type="SAM" id="Phobius"/>
    </source>
</evidence>
<dbReference type="SUPFAM" id="SSF110997">
    <property type="entry name" value="Sporulation related repeat"/>
    <property type="match status" value="1"/>
</dbReference>
<evidence type="ECO:0000259" key="3">
    <source>
        <dbReference type="PROSITE" id="PS51724"/>
    </source>
</evidence>
<dbReference type="GO" id="GO:0032506">
    <property type="term" value="P:cytokinetic process"/>
    <property type="evidence" value="ECO:0007669"/>
    <property type="project" value="TreeGrafter"/>
</dbReference>
<protein>
    <recommendedName>
        <fullName evidence="3">SPOR domain-containing protein</fullName>
    </recommendedName>
</protein>
<keyword evidence="2" id="KW-0472">Membrane</keyword>
<dbReference type="GO" id="GO:0032153">
    <property type="term" value="C:cell division site"/>
    <property type="evidence" value="ECO:0007669"/>
    <property type="project" value="TreeGrafter"/>
</dbReference>
<feature type="domain" description="SPOR" evidence="3">
    <location>
        <begin position="179"/>
        <end position="257"/>
    </location>
</feature>
<dbReference type="InterPro" id="IPR052521">
    <property type="entry name" value="Cell_div_SPOR-domain"/>
</dbReference>
<dbReference type="InterPro" id="IPR007730">
    <property type="entry name" value="SPOR-like_dom"/>
</dbReference>
<dbReference type="OrthoDB" id="5298834at2"/>
<proteinExistence type="predicted"/>
<dbReference type="InterPro" id="IPR036680">
    <property type="entry name" value="SPOR-like_sf"/>
</dbReference>
<feature type="transmembrane region" description="Helical" evidence="2">
    <location>
        <begin position="21"/>
        <end position="40"/>
    </location>
</feature>
<evidence type="ECO:0000313" key="4">
    <source>
        <dbReference type="EMBL" id="BBU69314.1"/>
    </source>
</evidence>
<keyword evidence="5" id="KW-1185">Reference proteome</keyword>
<keyword evidence="2" id="KW-1133">Transmembrane helix</keyword>
<evidence type="ECO:0000256" key="1">
    <source>
        <dbReference type="SAM" id="MobiDB-lite"/>
    </source>
</evidence>
<accession>A0A7R6R535</accession>
<dbReference type="EMBL" id="AP022345">
    <property type="protein sequence ID" value="BBU69314.1"/>
    <property type="molecule type" value="Genomic_DNA"/>
</dbReference>
<feature type="region of interest" description="Disordered" evidence="1">
    <location>
        <begin position="122"/>
        <end position="180"/>
    </location>
</feature>
<gene>
    <name evidence="4" type="ORF">ICHIAU1_15970</name>
</gene>
<dbReference type="PANTHER" id="PTHR38687">
    <property type="entry name" value="CELL DIVISION PROTEIN DEDD-RELATED"/>
    <property type="match status" value="1"/>
</dbReference>
<keyword evidence="2" id="KW-0812">Transmembrane</keyword>
<name>A0A7R6R535_9RHOO</name>
<dbReference type="RefSeq" id="WP_162071296.1">
    <property type="nucleotide sequence ID" value="NZ_AP022345.1"/>
</dbReference>
<sequence>MKPDTPESDSQQDLKKRARRRLFGAAFFVIIVAALLPLAMDAAPPPQLNDFRIVTDEEKRAAAAPIIVPPPEAVPASAGPAAPAVIKEAVTETAKPADSAASAPTAPTAPVVVASAPVETKPATPVVEKKPEPVKPAEKPAVKPTDKAVEKKAVEKPVEKKPADKPADAKKESKDAKEPVQTGQFYIQVGVFADSDNVKQVRTKLSAQGIASWTEAATGNLAGKTRVKAGPFASKEAADKALAKISKAGLNGLVVKK</sequence>
<dbReference type="Gene3D" id="3.30.70.1070">
    <property type="entry name" value="Sporulation related repeat"/>
    <property type="match status" value="1"/>
</dbReference>
<evidence type="ECO:0000313" key="5">
    <source>
        <dbReference type="Proteomes" id="UP000463961"/>
    </source>
</evidence>
<dbReference type="Proteomes" id="UP000463961">
    <property type="component" value="Chromosome"/>
</dbReference>
<reference evidence="5" key="1">
    <citation type="submission" date="2020-01" db="EMBL/GenBank/DDBJ databases">
        <title>Phosphoaccumulans saitamaens gen. nov., sp. nov., a polyphosphate accumulating bacterium isolated from surface river water.</title>
        <authorList>
            <person name="Watanabe K."/>
            <person name="Suda W."/>
        </authorList>
    </citation>
    <scope>NUCLEOTIDE SEQUENCE [LARGE SCALE GENOMIC DNA]</scope>
    <source>
        <strain evidence="5">ICHIAU1</strain>
    </source>
</reference>
<feature type="compositionally biased region" description="Basic and acidic residues" evidence="1">
    <location>
        <begin position="127"/>
        <end position="178"/>
    </location>
</feature>
<dbReference type="Pfam" id="PF05036">
    <property type="entry name" value="SPOR"/>
    <property type="match status" value="1"/>
</dbReference>
<dbReference type="AlphaFoldDB" id="A0A7R6R535"/>